<dbReference type="Proteomes" id="UP000619265">
    <property type="component" value="Unassembled WGS sequence"/>
</dbReference>
<name>A0A833TZL8_JUGRE</name>
<evidence type="ECO:0000313" key="3">
    <source>
        <dbReference type="Proteomes" id="UP000619265"/>
    </source>
</evidence>
<gene>
    <name evidence="2" type="ORF">F2P56_024300</name>
</gene>
<dbReference type="AlphaFoldDB" id="A0A833TZL8"/>
<sequence>MDILFKGFTERLADFFLMVWAFGSEGTRWFMNRLLYLLSKLSPPPEDSFKLNIDGALFFDLNKASMDDVLRNHMGEVLMAVSRVETVFLELEQVEVGALLRGLQLCMSLGIPKLIIESDCLFLVEEVNRSSESNAAIRSVVANVKSLMQTFPQCSIQYNNRFTNEAAHRLARHAWSIEDMFIWWNNVPPIIEN</sequence>
<dbReference type="GO" id="GO:0004523">
    <property type="term" value="F:RNA-DNA hybrid ribonuclease activity"/>
    <property type="evidence" value="ECO:0007669"/>
    <property type="project" value="InterPro"/>
</dbReference>
<accession>A0A833TZL8</accession>
<reference evidence="2" key="2">
    <citation type="submission" date="2020-03" db="EMBL/GenBank/DDBJ databases">
        <title>Walnut 2.0.</title>
        <authorList>
            <person name="Marrano A."/>
            <person name="Britton M."/>
            <person name="Zimin A.V."/>
            <person name="Zaini P.A."/>
            <person name="Workman R."/>
            <person name="Puiu D."/>
            <person name="Bianco L."/>
            <person name="Allen B.J."/>
            <person name="Troggio M."/>
            <person name="Leslie C.A."/>
            <person name="Timp W."/>
            <person name="Dendekar A."/>
            <person name="Salzberg S.L."/>
            <person name="Neale D.B."/>
        </authorList>
    </citation>
    <scope>NUCLEOTIDE SEQUENCE</scope>
    <source>
        <tissue evidence="2">Leaves</tissue>
    </source>
</reference>
<dbReference type="InterPro" id="IPR012337">
    <property type="entry name" value="RNaseH-like_sf"/>
</dbReference>
<dbReference type="InterPro" id="IPR002156">
    <property type="entry name" value="RNaseH_domain"/>
</dbReference>
<dbReference type="Gramene" id="Jr11_08850_p1">
    <property type="protein sequence ID" value="cds.Jr11_08850_p1"/>
    <property type="gene ID" value="Jr11_08850"/>
</dbReference>
<proteinExistence type="predicted"/>
<feature type="non-terminal residue" evidence="2">
    <location>
        <position position="1"/>
    </location>
</feature>
<dbReference type="EMBL" id="LIHL02000011">
    <property type="protein sequence ID" value="KAF5454652.1"/>
    <property type="molecule type" value="Genomic_DNA"/>
</dbReference>
<evidence type="ECO:0000313" key="2">
    <source>
        <dbReference type="EMBL" id="KAF5454652.1"/>
    </source>
</evidence>
<dbReference type="PANTHER" id="PTHR47723">
    <property type="entry name" value="OS05G0353850 PROTEIN"/>
    <property type="match status" value="1"/>
</dbReference>
<dbReference type="CDD" id="cd06222">
    <property type="entry name" value="RNase_H_like"/>
    <property type="match status" value="1"/>
</dbReference>
<dbReference type="GO" id="GO:0003676">
    <property type="term" value="F:nucleic acid binding"/>
    <property type="evidence" value="ECO:0007669"/>
    <property type="project" value="InterPro"/>
</dbReference>
<reference evidence="2" key="1">
    <citation type="submission" date="2015-10" db="EMBL/GenBank/DDBJ databases">
        <authorList>
            <person name="Martinez-Garcia P.J."/>
            <person name="Crepeau M.W."/>
            <person name="Puiu D."/>
            <person name="Gonzalez-Ibeas D."/>
            <person name="Whalen J."/>
            <person name="Stevens K."/>
            <person name="Paul R."/>
            <person name="Butterfield T."/>
            <person name="Britton M."/>
            <person name="Reagan R."/>
            <person name="Chakraborty S."/>
            <person name="Walawage S.L."/>
            <person name="Vasquez-Gross H.A."/>
            <person name="Cardeno C."/>
            <person name="Famula R."/>
            <person name="Pratt K."/>
            <person name="Kuruganti S."/>
            <person name="Aradhya M.K."/>
            <person name="Leslie C.A."/>
            <person name="Dandekar A.M."/>
            <person name="Salzberg S.L."/>
            <person name="Wegrzyn J.L."/>
            <person name="Langley C.H."/>
            <person name="Neale D.B."/>
        </authorList>
    </citation>
    <scope>NUCLEOTIDE SEQUENCE</scope>
    <source>
        <tissue evidence="2">Leaves</tissue>
    </source>
</reference>
<dbReference type="Gene3D" id="3.30.420.10">
    <property type="entry name" value="Ribonuclease H-like superfamily/Ribonuclease H"/>
    <property type="match status" value="1"/>
</dbReference>
<comment type="caution">
    <text evidence="2">The sequence shown here is derived from an EMBL/GenBank/DDBJ whole genome shotgun (WGS) entry which is preliminary data.</text>
</comment>
<evidence type="ECO:0000259" key="1">
    <source>
        <dbReference type="Pfam" id="PF13456"/>
    </source>
</evidence>
<protein>
    <recommendedName>
        <fullName evidence="1">RNase H type-1 domain-containing protein</fullName>
    </recommendedName>
</protein>
<dbReference type="PANTHER" id="PTHR47723:SF19">
    <property type="entry name" value="POLYNUCLEOTIDYL TRANSFERASE, RIBONUCLEASE H-LIKE SUPERFAMILY PROTEIN"/>
    <property type="match status" value="1"/>
</dbReference>
<feature type="domain" description="RNase H type-1" evidence="1">
    <location>
        <begin position="52"/>
        <end position="174"/>
    </location>
</feature>
<dbReference type="SUPFAM" id="SSF53098">
    <property type="entry name" value="Ribonuclease H-like"/>
    <property type="match status" value="1"/>
</dbReference>
<dbReference type="InterPro" id="IPR053151">
    <property type="entry name" value="RNase_H-like"/>
</dbReference>
<dbReference type="InterPro" id="IPR044730">
    <property type="entry name" value="RNase_H-like_dom_plant"/>
</dbReference>
<organism evidence="2 3">
    <name type="scientific">Juglans regia</name>
    <name type="common">English walnut</name>
    <dbReference type="NCBI Taxonomy" id="51240"/>
    <lineage>
        <taxon>Eukaryota</taxon>
        <taxon>Viridiplantae</taxon>
        <taxon>Streptophyta</taxon>
        <taxon>Embryophyta</taxon>
        <taxon>Tracheophyta</taxon>
        <taxon>Spermatophyta</taxon>
        <taxon>Magnoliopsida</taxon>
        <taxon>eudicotyledons</taxon>
        <taxon>Gunneridae</taxon>
        <taxon>Pentapetalae</taxon>
        <taxon>rosids</taxon>
        <taxon>fabids</taxon>
        <taxon>Fagales</taxon>
        <taxon>Juglandaceae</taxon>
        <taxon>Juglans</taxon>
    </lineage>
</organism>
<dbReference type="InterPro" id="IPR036397">
    <property type="entry name" value="RNaseH_sf"/>
</dbReference>
<dbReference type="Pfam" id="PF13456">
    <property type="entry name" value="RVT_3"/>
    <property type="match status" value="1"/>
</dbReference>